<organism evidence="3 4">
    <name type="scientific">Bathycoccus prasinos</name>
    <dbReference type="NCBI Taxonomy" id="41875"/>
    <lineage>
        <taxon>Eukaryota</taxon>
        <taxon>Viridiplantae</taxon>
        <taxon>Chlorophyta</taxon>
        <taxon>Mamiellophyceae</taxon>
        <taxon>Mamiellales</taxon>
        <taxon>Bathycoccaceae</taxon>
        <taxon>Bathycoccus</taxon>
    </lineage>
</organism>
<evidence type="ECO:0000313" key="3">
    <source>
        <dbReference type="EMBL" id="CCO20550.1"/>
    </source>
</evidence>
<dbReference type="InterPro" id="IPR045237">
    <property type="entry name" value="COPS7/eIF3m"/>
</dbReference>
<keyword evidence="1" id="KW-0736">Signalosome</keyword>
<sequence>MSSSHPISSYVQSMIENDASNNISEEEVFEITTKATSSSNVYSGFAELANALERLRMKRKTDDGNVFGEKSARLLDLFSFGTFDEYYHQQQQNEQQSLKVILNEKQEEKLKQLSVASLSYETKVLSYEILMQQLHLNSVRELEDFLIEKVISPGIVKGQMNQELSVFEVFSAIGRDPDRKSGRVEKMLATVREWKRTCDDALRDIENQIVETKTDLAMEDLRKVEVTRKQEEAERRASANVVGGGGSGGIEEEVDAAIKEESGSAGGTKRKK</sequence>
<gene>
    <name evidence="3" type="ordered locus">Bathy17g01930</name>
</gene>
<proteinExistence type="predicted"/>
<dbReference type="AlphaFoldDB" id="K8F6T9"/>
<dbReference type="PANTHER" id="PTHR15350">
    <property type="entry name" value="COP9 SIGNALOSOME COMPLEX SUBUNIT 7/DENDRITIC CELL PROTEIN GA17"/>
    <property type="match status" value="1"/>
</dbReference>
<dbReference type="RefSeq" id="XP_007508446.1">
    <property type="nucleotide sequence ID" value="XM_007508384.1"/>
</dbReference>
<keyword evidence="4" id="KW-1185">Reference proteome</keyword>
<dbReference type="GO" id="GO:0008180">
    <property type="term" value="C:COP9 signalosome"/>
    <property type="evidence" value="ECO:0007669"/>
    <property type="project" value="UniProtKB-KW"/>
</dbReference>
<dbReference type="STRING" id="41875.K8F6T9"/>
<evidence type="ECO:0000256" key="2">
    <source>
        <dbReference type="SAM" id="MobiDB-lite"/>
    </source>
</evidence>
<feature type="region of interest" description="Disordered" evidence="2">
    <location>
        <begin position="227"/>
        <end position="272"/>
    </location>
</feature>
<dbReference type="GeneID" id="19011083"/>
<accession>K8F6T9</accession>
<evidence type="ECO:0000313" key="4">
    <source>
        <dbReference type="Proteomes" id="UP000198341"/>
    </source>
</evidence>
<protein>
    <recommendedName>
        <fullName evidence="5">PCI domain-containing protein</fullName>
    </recommendedName>
</protein>
<evidence type="ECO:0008006" key="5">
    <source>
        <dbReference type="Google" id="ProtNLM"/>
    </source>
</evidence>
<dbReference type="PANTHER" id="PTHR15350:SF5">
    <property type="entry name" value="COP9 SIGNALOSOME COMPLEX SUBUNIT 7"/>
    <property type="match status" value="1"/>
</dbReference>
<feature type="compositionally biased region" description="Basic and acidic residues" evidence="2">
    <location>
        <begin position="227"/>
        <end position="237"/>
    </location>
</feature>
<dbReference type="eggNOG" id="KOG3250">
    <property type="taxonomic scope" value="Eukaryota"/>
</dbReference>
<dbReference type="Proteomes" id="UP000198341">
    <property type="component" value="Chromosome 17"/>
</dbReference>
<dbReference type="EMBL" id="FO082262">
    <property type="protein sequence ID" value="CCO20550.1"/>
    <property type="molecule type" value="Genomic_DNA"/>
</dbReference>
<evidence type="ECO:0000256" key="1">
    <source>
        <dbReference type="ARBA" id="ARBA00022790"/>
    </source>
</evidence>
<dbReference type="KEGG" id="bpg:Bathy17g01930"/>
<reference evidence="3 4" key="1">
    <citation type="submission" date="2011-10" db="EMBL/GenBank/DDBJ databases">
        <authorList>
            <person name="Genoscope - CEA"/>
        </authorList>
    </citation>
    <scope>NUCLEOTIDE SEQUENCE [LARGE SCALE GENOMIC DNA]</scope>
    <source>
        <strain evidence="3 4">RCC 1105</strain>
    </source>
</reference>
<dbReference type="OrthoDB" id="10265275at2759"/>
<name>K8F6T9_9CHLO</name>